<evidence type="ECO:0000313" key="6">
    <source>
        <dbReference type="EMBL" id="JAS76890.1"/>
    </source>
</evidence>
<dbReference type="PANTHER" id="PTHR28359:SF1">
    <property type="entry name" value="ASHWIN"/>
    <property type="match status" value="1"/>
</dbReference>
<proteinExistence type="inferred from homology"/>
<feature type="region of interest" description="Disordered" evidence="5">
    <location>
        <begin position="181"/>
        <end position="248"/>
    </location>
</feature>
<comment type="subcellular location">
    <subcellularLocation>
        <location evidence="1">Nucleus</location>
    </subcellularLocation>
</comment>
<dbReference type="PANTHER" id="PTHR28359">
    <property type="entry name" value="ASHWIN"/>
    <property type="match status" value="1"/>
</dbReference>
<evidence type="ECO:0000256" key="4">
    <source>
        <dbReference type="ARBA" id="ARBA00023242"/>
    </source>
</evidence>
<evidence type="ECO:0000256" key="3">
    <source>
        <dbReference type="ARBA" id="ARBA00015134"/>
    </source>
</evidence>
<sequence>MSHEKNSLNIFKLIQPELLSVEELVDILRQRSVSQELLNQEKDKLVSLFRRVALPLPQREHRQNYRGMLLTKLQKKTERLKICKSPTNDTKNYTIGILGNSTSNDSTKEEKMVNDRLKPPPDLINYERKKIRLNRISGKAEQSSSELDKIVIKKRKYSDSSDSSSDKNNLNVINKPIEQCVNSPTNIDVPSEADPENLHLRVRSNGTKSKKPAKVSLKRNHLTSEVQSNTEAESSSELNKKRKPITWP</sequence>
<evidence type="ECO:0000256" key="5">
    <source>
        <dbReference type="SAM" id="MobiDB-lite"/>
    </source>
</evidence>
<feature type="compositionally biased region" description="Basic and acidic residues" evidence="5">
    <location>
        <begin position="106"/>
        <end position="119"/>
    </location>
</feature>
<dbReference type="AlphaFoldDB" id="A0A1B6HQD6"/>
<comment type="similarity">
    <text evidence="2">Belongs to the ashwin family.</text>
</comment>
<feature type="region of interest" description="Disordered" evidence="5">
    <location>
        <begin position="96"/>
        <end position="124"/>
    </location>
</feature>
<dbReference type="GO" id="GO:0048598">
    <property type="term" value="P:embryonic morphogenesis"/>
    <property type="evidence" value="ECO:0007669"/>
    <property type="project" value="InterPro"/>
</dbReference>
<reference evidence="6" key="1">
    <citation type="submission" date="2015-11" db="EMBL/GenBank/DDBJ databases">
        <title>De novo transcriptome assembly of four potential Pierce s Disease insect vectors from Arizona vineyards.</title>
        <authorList>
            <person name="Tassone E.E."/>
        </authorList>
    </citation>
    <scope>NUCLEOTIDE SEQUENCE</scope>
</reference>
<dbReference type="GO" id="GO:0005634">
    <property type="term" value="C:nucleus"/>
    <property type="evidence" value="ECO:0007669"/>
    <property type="project" value="UniProtKB-SubCell"/>
</dbReference>
<dbReference type="GO" id="GO:0072669">
    <property type="term" value="C:tRNA-splicing ligase complex"/>
    <property type="evidence" value="ECO:0007669"/>
    <property type="project" value="InterPro"/>
</dbReference>
<organism evidence="6">
    <name type="scientific">Homalodisca liturata</name>
    <dbReference type="NCBI Taxonomy" id="320908"/>
    <lineage>
        <taxon>Eukaryota</taxon>
        <taxon>Metazoa</taxon>
        <taxon>Ecdysozoa</taxon>
        <taxon>Arthropoda</taxon>
        <taxon>Hexapoda</taxon>
        <taxon>Insecta</taxon>
        <taxon>Pterygota</taxon>
        <taxon>Neoptera</taxon>
        <taxon>Paraneoptera</taxon>
        <taxon>Hemiptera</taxon>
        <taxon>Auchenorrhyncha</taxon>
        <taxon>Membracoidea</taxon>
        <taxon>Cicadellidae</taxon>
        <taxon>Cicadellinae</taxon>
        <taxon>Proconiini</taxon>
        <taxon>Homalodisca</taxon>
    </lineage>
</organism>
<name>A0A1B6HQD6_9HEMI</name>
<accession>A0A1B6HQD6</accession>
<protein>
    <recommendedName>
        <fullName evidence="3">Ashwin</fullName>
    </recommendedName>
</protein>
<keyword evidence="4" id="KW-0539">Nucleus</keyword>
<evidence type="ECO:0000256" key="2">
    <source>
        <dbReference type="ARBA" id="ARBA00007855"/>
    </source>
</evidence>
<dbReference type="InterPro" id="IPR024887">
    <property type="entry name" value="Ashwin"/>
</dbReference>
<dbReference type="EMBL" id="GECU01030816">
    <property type="protein sequence ID" value="JAS76890.1"/>
    <property type="molecule type" value="Transcribed_RNA"/>
</dbReference>
<evidence type="ECO:0000256" key="1">
    <source>
        <dbReference type="ARBA" id="ARBA00004123"/>
    </source>
</evidence>
<gene>
    <name evidence="6" type="ORF">g.5782</name>
</gene>
<feature type="compositionally biased region" description="Polar residues" evidence="5">
    <location>
        <begin position="96"/>
        <end position="105"/>
    </location>
</feature>
<dbReference type="Pfam" id="PF15323">
    <property type="entry name" value="Ashwin"/>
    <property type="match status" value="1"/>
</dbReference>
<feature type="compositionally biased region" description="Polar residues" evidence="5">
    <location>
        <begin position="223"/>
        <end position="237"/>
    </location>
</feature>
<feature type="compositionally biased region" description="Basic residues" evidence="5">
    <location>
        <begin position="208"/>
        <end position="221"/>
    </location>
</feature>